<dbReference type="Proteomes" id="UP000439903">
    <property type="component" value="Unassembled WGS sequence"/>
</dbReference>
<feature type="domain" description="URB1 C-terminal" evidence="2">
    <location>
        <begin position="1425"/>
        <end position="1620"/>
    </location>
</feature>
<dbReference type="Pfam" id="PF11707">
    <property type="entry name" value="Npa1"/>
    <property type="match status" value="1"/>
</dbReference>
<evidence type="ECO:0000259" key="3">
    <source>
        <dbReference type="Pfam" id="PF26140"/>
    </source>
</evidence>
<dbReference type="PANTHER" id="PTHR13500:SF0">
    <property type="entry name" value="NUCLEOLAR PRE-RIBOSOMAL-ASSOCIATED PROTEIN 1"/>
    <property type="match status" value="1"/>
</dbReference>
<dbReference type="Pfam" id="PF26140">
    <property type="entry name" value="HEAT_URB1"/>
    <property type="match status" value="1"/>
</dbReference>
<dbReference type="GO" id="GO:0005730">
    <property type="term" value="C:nucleolus"/>
    <property type="evidence" value="ECO:0007669"/>
    <property type="project" value="TreeGrafter"/>
</dbReference>
<reference evidence="4 5" key="1">
    <citation type="journal article" date="2019" name="Environ. Microbiol.">
        <title>At the nexus of three kingdoms: the genome of the mycorrhizal fungus Gigaspora margarita provides insights into plant, endobacterial and fungal interactions.</title>
        <authorList>
            <person name="Venice F."/>
            <person name="Ghignone S."/>
            <person name="Salvioli di Fossalunga A."/>
            <person name="Amselem J."/>
            <person name="Novero M."/>
            <person name="Xianan X."/>
            <person name="Sedzielewska Toro K."/>
            <person name="Morin E."/>
            <person name="Lipzen A."/>
            <person name="Grigoriev I.V."/>
            <person name="Henrissat B."/>
            <person name="Martin F.M."/>
            <person name="Bonfante P."/>
        </authorList>
    </citation>
    <scope>NUCLEOTIDE SEQUENCE [LARGE SCALE GENOMIC DNA]</scope>
    <source>
        <strain evidence="4 5">BEG34</strain>
    </source>
</reference>
<evidence type="ECO:0000259" key="2">
    <source>
        <dbReference type="Pfam" id="PF16201"/>
    </source>
</evidence>
<dbReference type="InterPro" id="IPR059018">
    <property type="entry name" value="HEAT_URB1"/>
</dbReference>
<keyword evidence="5" id="KW-1185">Reference proteome</keyword>
<feature type="domain" description="URB1 central HEAT repeat" evidence="3">
    <location>
        <begin position="573"/>
        <end position="673"/>
    </location>
</feature>
<dbReference type="EMBL" id="WTPW01001680">
    <property type="protein sequence ID" value="KAF0421096.1"/>
    <property type="molecule type" value="Genomic_DNA"/>
</dbReference>
<protein>
    <submittedName>
        <fullName evidence="4">Ribosome 60S biogenesis N-terminal-domain-containing protein</fullName>
    </submittedName>
</protein>
<dbReference type="SUPFAM" id="SSF48371">
    <property type="entry name" value="ARM repeat"/>
    <property type="match status" value="1"/>
</dbReference>
<evidence type="ECO:0000313" key="4">
    <source>
        <dbReference type="EMBL" id="KAF0421096.1"/>
    </source>
</evidence>
<gene>
    <name evidence="4" type="ORF">F8M41_006831</name>
</gene>
<accession>A0A8H3X5W0</accession>
<dbReference type="InterPro" id="IPR021714">
    <property type="entry name" value="URB1_N"/>
</dbReference>
<evidence type="ECO:0000259" key="1">
    <source>
        <dbReference type="Pfam" id="PF11707"/>
    </source>
</evidence>
<name>A0A8H3X5W0_GIGMA</name>
<dbReference type="GO" id="GO:0000463">
    <property type="term" value="P:maturation of LSU-rRNA from tricistronic rRNA transcript (SSU-rRNA, 5.8S rRNA, LSU-rRNA)"/>
    <property type="evidence" value="ECO:0007669"/>
    <property type="project" value="TreeGrafter"/>
</dbReference>
<comment type="caution">
    <text evidence="4">The sequence shown here is derived from an EMBL/GenBank/DDBJ whole genome shotgun (WGS) entry which is preliminary data.</text>
</comment>
<feature type="domain" description="URB1 N-terminal" evidence="1">
    <location>
        <begin position="47"/>
        <end position="353"/>
    </location>
</feature>
<dbReference type="InterPro" id="IPR032436">
    <property type="entry name" value="URB1_C"/>
</dbReference>
<dbReference type="OrthoDB" id="72892at2759"/>
<dbReference type="InterPro" id="IPR039844">
    <property type="entry name" value="URB1"/>
</dbReference>
<dbReference type="Pfam" id="PF16201">
    <property type="entry name" value="NopRA1"/>
    <property type="match status" value="1"/>
</dbReference>
<dbReference type="InterPro" id="IPR016024">
    <property type="entry name" value="ARM-type_fold"/>
</dbReference>
<sequence length="1829" mass="211457">MLSTLPSIDETEKWNTEKIIEYLSEQNLNLTENDFEFFRKQRIEGPIPDVFAKIIQYTTNTPSLRSTGTIIIRNILRNYMKMIIRNLSSDRYPLCQATLRLLIMMNSHDITTTRELQESFPYGIKALGKLLNIRKNEPKDQTAHAKNDIRTLYIRFILTFLTHGDSKVKSCVLETKNFANAIFKGLSCDPYELVDEVLRKFHDFVIADNQISRKTKASFFNTGVLNHLLRLYSRNEFEPPESNKTVASVVHKFLLSICCVPGVGICFRDAGWYSCSSQSSFIDCTDKTKDSGKVKLHNIILSSFIKSLKPTQDLKQQELLLKILEVCPELVQIFWQYTNISFEPYLSYKWIANMTLFHKIIALPVPSLHVPGTNVYPEVPPEVTLVMDNILPRMFDRSALNKCLNHQSQLVKYKTIITLCVMFQKLGKVKQAFDEAARCLDVLSNESSNEKKSSDKWFQTTDSIFEEIKRRVPDIQVLLRIYHQTLTCEQKLSADLMSDEVTEEYTRNSMIHEMVLRLIKYYHQFLPEAVMETKFDIGKFIPANLEEIQPTMQLHILELLLLVSDFNLANKPENNRLAILLKLYSHTPYPQIYSSIRRVIIHLLSKSLPFQHDPNESIIWLECLPRIVSVNKTVQELFESDSVLKFLDESISIFFKDPFPYIDELSQIINDTDSDVQQNDLMEIDELRIAQDISIVLAEKLGNIYYNIKNISFSYPFSPLLAVVMKQCQNMKPITVGVISFLHKLFKNLLNKQITPSYLYVYVKQLNKIIENSLENLDQKNHWDVKNCIGNLEIYFQQYFNSHNFKWHNNKDKYQKIIEDSNPSNLDLARIKFLDLMSSIPPPILNYLTEIELSQFLDCILSINIFDTLYSLDETVIRRYMTFLSLLSKNIMKLGSRTHITDYCFKKLLYLWQKQPTFELDTVILQLIETYMPPGLIDNENIKYFQFTGTPNYLLLIKNIDSSVVRFIFDNLNILKAKILSCLIICNSEIRLEFVNLILFNPQLLESISLKDFIIIASAFIDIVSSKTHLQINWSPIVTENDKNAIKTISDKCALRFFRSITTSYKEKSPSIYANVVCALISLSPPVDLIEVLKFSIKNGSFDLFNLDYLSIIECHLAGNITDYDEQELKIFISGGLHQATLFMEKEIFKNCSNEVLKVIFNKIDDLIKFVPKSTSLDANIIGEFIFVLLEKKIDEPTILKCITSLMISAYSKETIFGPSLDKVVEAIINNPQFKVLCEVPVLSRKDDKSQISLNRLAISNLLNTMFRIDSKTCCKPLYLNIFLSRYGASTSLADQLLLDIFILYEKSTNTSIVSSAMMWGPGSARQIDRRGLMGQRILVESLDLIDPMIMMRSYTHFPIDKELEVLLNPIEIVSCLKNDLNEDSAKWDQDLPVYDPSYFLPLFANLLSYGNLLDVRKFIEINALGFIVVSLSSTVENVRRAGYYLMDEFYDLLEHATFREKSQILLLLNSFKNSIVDRDNENKSLQRIPTIISVFIAHALNVFTNPAHFMYPIINKFLLQRPILDLEDVPMFYNLFHTSSKNYQKERVWILRLLSAGLKTHEDYKIFRRRYVWDVISSYYNSPLADNISRKLIIEILFRSASIPQTITDMVKNRGLLTWLQNLCFALPHSPSVNESVFFGIRILLRVLQGCKNSTLQWSKGALIDQTIIIVSNVLKSFDLYIVKEETILWTLNYLNAIIQTFHYLMLISSTPSRVFTPYHISYILPILEKCEIHLKSKLITDEKPKLPINIIHNLYPSLTDSLEGLYMFDSNIIGVYKQIIRMLFEMVISGGEHDIEIVNKIVYRALYMGVSTEAKIWTVACMAECKQ</sequence>
<organism evidence="4 5">
    <name type="scientific">Gigaspora margarita</name>
    <dbReference type="NCBI Taxonomy" id="4874"/>
    <lineage>
        <taxon>Eukaryota</taxon>
        <taxon>Fungi</taxon>
        <taxon>Fungi incertae sedis</taxon>
        <taxon>Mucoromycota</taxon>
        <taxon>Glomeromycotina</taxon>
        <taxon>Glomeromycetes</taxon>
        <taxon>Diversisporales</taxon>
        <taxon>Gigasporaceae</taxon>
        <taxon>Gigaspora</taxon>
    </lineage>
</organism>
<evidence type="ECO:0000313" key="5">
    <source>
        <dbReference type="Proteomes" id="UP000439903"/>
    </source>
</evidence>
<proteinExistence type="predicted"/>
<dbReference type="GO" id="GO:0000466">
    <property type="term" value="P:maturation of 5.8S rRNA from tricistronic rRNA transcript (SSU-rRNA, 5.8S rRNA, LSU-rRNA)"/>
    <property type="evidence" value="ECO:0007669"/>
    <property type="project" value="TreeGrafter"/>
</dbReference>
<dbReference type="PANTHER" id="PTHR13500">
    <property type="entry name" value="NUCLEOLAR PRERIBOSOMAL-ASSOCIATED PROTEIN 1"/>
    <property type="match status" value="1"/>
</dbReference>